<proteinExistence type="predicted"/>
<evidence type="ECO:0000313" key="2">
    <source>
        <dbReference type="EMBL" id="AYU83475.1"/>
    </source>
</evidence>
<dbReference type="Proteomes" id="UP000274082">
    <property type="component" value="Chromosome 36"/>
</dbReference>
<dbReference type="EMBL" id="CP029535">
    <property type="protein sequence ID" value="AYU83475.1"/>
    <property type="molecule type" value="Genomic_DNA"/>
</dbReference>
<dbReference type="AlphaFoldDB" id="A0A3S7XAL8"/>
<protein>
    <submittedName>
        <fullName evidence="2">Uncharacterized protein</fullName>
    </submittedName>
</protein>
<dbReference type="VEuPathDB" id="TriTrypDB:LdBPK_361300.1"/>
<accession>A0A3S7XAL8</accession>
<name>A0A3S7XAL8_LEIDO</name>
<dbReference type="VEuPathDB" id="TriTrypDB:LDHU3_36.1640"/>
<dbReference type="InterPro" id="IPR035155">
    <property type="entry name" value="DUF5393"/>
</dbReference>
<evidence type="ECO:0000256" key="1">
    <source>
        <dbReference type="SAM" id="MobiDB-lite"/>
    </source>
</evidence>
<dbReference type="VEuPathDB" id="TriTrypDB:LdCL_360018100"/>
<reference evidence="2 3" key="1">
    <citation type="journal article" date="2018" name="Sci. Rep.">
        <title>A complete Leishmania donovani reference genome identifies novel genetic variations associated with virulence.</title>
        <authorList>
            <person name="Lypaczewski P."/>
            <person name="Hoshizaki J."/>
            <person name="Zhang W.-W."/>
            <person name="McCall L.-I."/>
            <person name="Torcivia-Rodriguez J."/>
            <person name="Simonyan V."/>
            <person name="Kaur A."/>
            <person name="Dewar K."/>
            <person name="Matlashewski G."/>
        </authorList>
    </citation>
    <scope>NUCLEOTIDE SEQUENCE [LARGE SCALE GENOMIC DNA]</scope>
    <source>
        <strain evidence="2 3">LdCL</strain>
    </source>
</reference>
<keyword evidence="3" id="KW-1185">Reference proteome</keyword>
<sequence length="773" mass="82440">MRCSSSTPTATPTVARSSNLRHYRALLQVMTYASQREQTAEQVVRDAMVGGVVVPFTVTHNANAPAVAMKTGDSPCITPLDAPVSGDSSSREEVGIITLLMPSSKFIGTAASLLADGFFSFAPLSSTVDKSRSTSYQHRSECQVRDLFTLIMLLFPDCFIAETLPRTLLEMQEAEGSVSETQSSNRAESEVQHPSSVSRVSPPISPTPPILPRGRCTPSAQRIQMSVTEGRGIAVDAESTSNSVDDATVGGLQAAPLEGSLGVLTPAKLVTTDAGATDGERLGVSSASASMTANMMPLPIVSAVPLSLDVLDVLLESRRSLAVVLLSLINDALREVQYRQLEQSHTSATATRSTAAAGLPSCEGGVLQFSAEVLLTAKLLLMSVISASAVWRQRFSKTMESTKAVLQGAALLPSPPPSPFHVFSELLGEDAEGATPFLTLPVERWSWGKEKDALGQWYDRLLDRLLATTDGAGVRVDAYLKSAKSTAVSCGRSVSAFPALLLHRPSDGQPAVEMSLASVARLSGSVRLPSLPIQQGELHLLLCPGVPEGKTGLLQARGHELLLDATASPTADFFQACVSSAFTEAQLQPSGDAVPRLFRQRFTDLSSTEQGIVTAALCDPATLSVVLEKNAAMLARLTLWCRNRWPPSLDASTMLASTTSQSDDVVKENEGPKAAHSIGDQVEQHILFQRPFSAAVGRYVRELVTLRGLSKDVLEAWMRHVCTGADAATGAAVDGSIPSPHRAMFSALVKFAVLHNRWRLNPEVEALQKEYAM</sequence>
<evidence type="ECO:0000313" key="3">
    <source>
        <dbReference type="Proteomes" id="UP000274082"/>
    </source>
</evidence>
<gene>
    <name evidence="2" type="ORF">LdCL_360018100</name>
</gene>
<feature type="region of interest" description="Disordered" evidence="1">
    <location>
        <begin position="175"/>
        <end position="217"/>
    </location>
</feature>
<organism evidence="2 3">
    <name type="scientific">Leishmania donovani</name>
    <dbReference type="NCBI Taxonomy" id="5661"/>
    <lineage>
        <taxon>Eukaryota</taxon>
        <taxon>Discoba</taxon>
        <taxon>Euglenozoa</taxon>
        <taxon>Kinetoplastea</taxon>
        <taxon>Metakinetoplastina</taxon>
        <taxon>Trypanosomatida</taxon>
        <taxon>Trypanosomatidae</taxon>
        <taxon>Leishmaniinae</taxon>
        <taxon>Leishmania</taxon>
    </lineage>
</organism>
<dbReference type="OrthoDB" id="272477at2759"/>
<dbReference type="Pfam" id="PF17371">
    <property type="entry name" value="DUF5393"/>
    <property type="match status" value="1"/>
</dbReference>